<dbReference type="PANTHER" id="PTHR23077">
    <property type="entry name" value="AAA-FAMILY ATPASE"/>
    <property type="match status" value="1"/>
</dbReference>
<dbReference type="SUPFAM" id="SSF52540">
    <property type="entry name" value="P-loop containing nucleoside triphosphate hydrolases"/>
    <property type="match status" value="1"/>
</dbReference>
<keyword evidence="1 3" id="KW-0547">Nucleotide-binding</keyword>
<evidence type="ECO:0000313" key="6">
    <source>
        <dbReference type="Proteomes" id="UP001295444"/>
    </source>
</evidence>
<protein>
    <submittedName>
        <fullName evidence="5">Spermatogenesis-associated 5 1</fullName>
    </submittedName>
</protein>
<proteinExistence type="inferred from homology"/>
<dbReference type="InterPro" id="IPR003960">
    <property type="entry name" value="ATPase_AAA_CS"/>
</dbReference>
<dbReference type="GO" id="GO:0016887">
    <property type="term" value="F:ATP hydrolysis activity"/>
    <property type="evidence" value="ECO:0007669"/>
    <property type="project" value="InterPro"/>
</dbReference>
<keyword evidence="2 3" id="KW-0067">ATP-binding</keyword>
<dbReference type="InterPro" id="IPR003593">
    <property type="entry name" value="AAA+_ATPase"/>
</dbReference>
<dbReference type="FunFam" id="3.40.50.300:FF:000061">
    <property type="entry name" value="ATPase family, AAA domain-containing 2"/>
    <property type="match status" value="1"/>
</dbReference>
<feature type="domain" description="AAA+ ATPase" evidence="4">
    <location>
        <begin position="224"/>
        <end position="363"/>
    </location>
</feature>
<gene>
    <name evidence="5" type="ORF">PECUL_23A045887</name>
</gene>
<evidence type="ECO:0000313" key="5">
    <source>
        <dbReference type="EMBL" id="CAH2274040.1"/>
    </source>
</evidence>
<sequence length="364" mass="39514">MDIVLKLLPSNPEDQGTQRCRLGPKAMSLLGVKLGRPVLMSLPSGTCLCTAWPRKDLCDGLLQIDFMCCSSHKPLTPLKNTTITLNQLKSLTSVKLRKVTVKVILKNLEVKLATSGATIYDLVKDLLRNIYVLPRYMLTINGDSSVVNIVVLDTDLLDDGAGLITAKTSIHIKEITTLEWYQHTLQDNPQCQVAGINDICASLKEMINLPLHYPETMSKLGFSCPRGLLLVGPPGVGKTLLVKAVAREVGACLVSVCGPAIHGSRPGESEENLRDIFQKARGISCGGSCILFIDEIDSLVPKRGSSSNAPENRIVAQLLTLMDGIHSDNKMAIVAATNRPDALDPALRRPGRFDREVIIGNCTQ</sequence>
<dbReference type="Proteomes" id="UP001295444">
    <property type="component" value="Chromosome 03"/>
</dbReference>
<evidence type="ECO:0000256" key="3">
    <source>
        <dbReference type="RuleBase" id="RU003651"/>
    </source>
</evidence>
<organism evidence="5 6">
    <name type="scientific">Pelobates cultripes</name>
    <name type="common">Western spadefoot toad</name>
    <dbReference type="NCBI Taxonomy" id="61616"/>
    <lineage>
        <taxon>Eukaryota</taxon>
        <taxon>Metazoa</taxon>
        <taxon>Chordata</taxon>
        <taxon>Craniata</taxon>
        <taxon>Vertebrata</taxon>
        <taxon>Euteleostomi</taxon>
        <taxon>Amphibia</taxon>
        <taxon>Batrachia</taxon>
        <taxon>Anura</taxon>
        <taxon>Pelobatoidea</taxon>
        <taxon>Pelobatidae</taxon>
        <taxon>Pelobates</taxon>
    </lineage>
</organism>
<dbReference type="EMBL" id="OW240914">
    <property type="protein sequence ID" value="CAH2274040.1"/>
    <property type="molecule type" value="Genomic_DNA"/>
</dbReference>
<name>A0AAD1RNM4_PELCU</name>
<evidence type="ECO:0000256" key="2">
    <source>
        <dbReference type="ARBA" id="ARBA00022840"/>
    </source>
</evidence>
<dbReference type="SMART" id="SM00382">
    <property type="entry name" value="AAA"/>
    <property type="match status" value="1"/>
</dbReference>
<dbReference type="Pfam" id="PF00004">
    <property type="entry name" value="AAA"/>
    <property type="match status" value="1"/>
</dbReference>
<dbReference type="CDD" id="cd19503">
    <property type="entry name" value="RecA-like_CDC48_NLV2_r1-like"/>
    <property type="match status" value="1"/>
</dbReference>
<dbReference type="AlphaFoldDB" id="A0AAD1RNM4"/>
<dbReference type="InterPro" id="IPR003959">
    <property type="entry name" value="ATPase_AAA_core"/>
</dbReference>
<dbReference type="InterPro" id="IPR027417">
    <property type="entry name" value="P-loop_NTPase"/>
</dbReference>
<dbReference type="PROSITE" id="PS00674">
    <property type="entry name" value="AAA"/>
    <property type="match status" value="1"/>
</dbReference>
<dbReference type="Gene3D" id="3.40.50.300">
    <property type="entry name" value="P-loop containing nucleotide triphosphate hydrolases"/>
    <property type="match status" value="1"/>
</dbReference>
<accession>A0AAD1RNM4</accession>
<dbReference type="GO" id="GO:0005524">
    <property type="term" value="F:ATP binding"/>
    <property type="evidence" value="ECO:0007669"/>
    <property type="project" value="UniProtKB-KW"/>
</dbReference>
<evidence type="ECO:0000259" key="4">
    <source>
        <dbReference type="SMART" id="SM00382"/>
    </source>
</evidence>
<evidence type="ECO:0000256" key="1">
    <source>
        <dbReference type="ARBA" id="ARBA00022741"/>
    </source>
</evidence>
<dbReference type="InterPro" id="IPR050168">
    <property type="entry name" value="AAA_ATPase_domain"/>
</dbReference>
<dbReference type="PANTHER" id="PTHR23077:SF171">
    <property type="entry name" value="NUCLEAR VALOSIN-CONTAINING PROTEIN-LIKE"/>
    <property type="match status" value="1"/>
</dbReference>
<keyword evidence="6" id="KW-1185">Reference proteome</keyword>
<comment type="similarity">
    <text evidence="3">Belongs to the AAA ATPase family.</text>
</comment>
<reference evidence="5" key="1">
    <citation type="submission" date="2022-03" db="EMBL/GenBank/DDBJ databases">
        <authorList>
            <person name="Alioto T."/>
            <person name="Alioto T."/>
            <person name="Gomez Garrido J."/>
        </authorList>
    </citation>
    <scope>NUCLEOTIDE SEQUENCE</scope>
</reference>